<proteinExistence type="predicted"/>
<dbReference type="Proteomes" id="UP000237966">
    <property type="component" value="Unassembled WGS sequence"/>
</dbReference>
<evidence type="ECO:0000313" key="1">
    <source>
        <dbReference type="EMBL" id="PPI16498.1"/>
    </source>
</evidence>
<gene>
    <name evidence="1" type="ORF">C5C51_03650</name>
</gene>
<dbReference type="EMBL" id="PSWU01000004">
    <property type="protein sequence ID" value="PPI16498.1"/>
    <property type="molecule type" value="Genomic_DNA"/>
</dbReference>
<name>A0A2S5Y9B1_9MICO</name>
<organism evidence="1 2">
    <name type="scientific">Rathayibacter toxicus</name>
    <dbReference type="NCBI Taxonomy" id="145458"/>
    <lineage>
        <taxon>Bacteria</taxon>
        <taxon>Bacillati</taxon>
        <taxon>Actinomycetota</taxon>
        <taxon>Actinomycetes</taxon>
        <taxon>Micrococcales</taxon>
        <taxon>Microbacteriaceae</taxon>
        <taxon>Rathayibacter</taxon>
    </lineage>
</organism>
<evidence type="ECO:0000313" key="2">
    <source>
        <dbReference type="Proteomes" id="UP000237966"/>
    </source>
</evidence>
<sequence length="96" mass="9781">MTVVSQRASSVGIAGVVEAMTNTTVKPNPFRRLGHLALCSAVALSVTSVAACANTFSPSSAPSPNQKIMLVGDSIAQTEAPALNAALTAAGRRWLT</sequence>
<comment type="caution">
    <text evidence="1">The sequence shown here is derived from an EMBL/GenBank/DDBJ whole genome shotgun (WGS) entry which is preliminary data.</text>
</comment>
<protein>
    <submittedName>
        <fullName evidence="1">Uncharacterized protein</fullName>
    </submittedName>
</protein>
<accession>A0A2S5Y9B1</accession>
<reference evidence="1 2" key="1">
    <citation type="submission" date="2018-02" db="EMBL/GenBank/DDBJ databases">
        <title>Bacteriophage NCPPB3778 and a type I-E CRISPR drive the evolution of the US Biological Select Agent, Rathayibacter toxicus.</title>
        <authorList>
            <person name="Davis E.W.II."/>
            <person name="Tabima J.F."/>
            <person name="Weisberg A.J."/>
            <person name="Lopes L.D."/>
            <person name="Wiseman M.S."/>
            <person name="Wiseman M.S."/>
            <person name="Pupko T."/>
            <person name="Belcher M.S."/>
            <person name="Sechler A.J."/>
            <person name="Tancos M.A."/>
            <person name="Schroeder B.K."/>
            <person name="Murray T.D."/>
            <person name="Luster D.G."/>
            <person name="Schneider W.L."/>
            <person name="Rogers E."/>
            <person name="Andreote F.D."/>
            <person name="Grunwald N.J."/>
            <person name="Putnam M.L."/>
            <person name="Chang J.H."/>
        </authorList>
    </citation>
    <scope>NUCLEOTIDE SEQUENCE [LARGE SCALE GENOMIC DNA]</scope>
    <source>
        <strain evidence="1 2">FH99</strain>
    </source>
</reference>
<dbReference type="AlphaFoldDB" id="A0A2S5Y9B1"/>
<dbReference type="RefSeq" id="WP_051210321.1">
    <property type="nucleotide sequence ID" value="NZ_CP037977.1"/>
</dbReference>